<accession>A0A0F9IRU5</accession>
<reference evidence="1" key="1">
    <citation type="journal article" date="2015" name="Nature">
        <title>Complex archaea that bridge the gap between prokaryotes and eukaryotes.</title>
        <authorList>
            <person name="Spang A."/>
            <person name="Saw J.H."/>
            <person name="Jorgensen S.L."/>
            <person name="Zaremba-Niedzwiedzka K."/>
            <person name="Martijn J."/>
            <person name="Lind A.E."/>
            <person name="van Eijk R."/>
            <person name="Schleper C."/>
            <person name="Guy L."/>
            <person name="Ettema T.J."/>
        </authorList>
    </citation>
    <scope>NUCLEOTIDE SEQUENCE</scope>
</reference>
<proteinExistence type="predicted"/>
<protein>
    <submittedName>
        <fullName evidence="1">Uncharacterized protein</fullName>
    </submittedName>
</protein>
<organism evidence="1">
    <name type="scientific">marine sediment metagenome</name>
    <dbReference type="NCBI Taxonomy" id="412755"/>
    <lineage>
        <taxon>unclassified sequences</taxon>
        <taxon>metagenomes</taxon>
        <taxon>ecological metagenomes</taxon>
    </lineage>
</organism>
<comment type="caution">
    <text evidence="1">The sequence shown here is derived from an EMBL/GenBank/DDBJ whole genome shotgun (WGS) entry which is preliminary data.</text>
</comment>
<dbReference type="EMBL" id="LAZR01011736">
    <property type="protein sequence ID" value="KKM60129.1"/>
    <property type="molecule type" value="Genomic_DNA"/>
</dbReference>
<evidence type="ECO:0000313" key="1">
    <source>
        <dbReference type="EMBL" id="KKM60129.1"/>
    </source>
</evidence>
<gene>
    <name evidence="1" type="ORF">LCGC14_1545050</name>
</gene>
<sequence length="72" mass="8230">MQYLTDRKYIRHGHSMQEIPPNWEPFGVSAAMDADAVCLWIRIKVEDLSPAEVKYLRAEAKAKRKAAKEAAK</sequence>
<name>A0A0F9IRU5_9ZZZZ</name>
<dbReference type="AlphaFoldDB" id="A0A0F9IRU5"/>